<sequence>MSFWAHIPFVDFNYLKRYRDQLWLVIPWKAERENNLRNGRGINVPTLG</sequence>
<evidence type="ECO:0000313" key="2">
    <source>
        <dbReference type="Proteomes" id="UP000236755"/>
    </source>
</evidence>
<keyword evidence="2" id="KW-1185">Reference proteome</keyword>
<dbReference type="AlphaFoldDB" id="A0A1H3WQN8"/>
<evidence type="ECO:0000313" key="1">
    <source>
        <dbReference type="EMBL" id="SDZ89466.1"/>
    </source>
</evidence>
<organism evidence="1 2">
    <name type="scientific">Haloplanus vescus</name>
    <dbReference type="NCBI Taxonomy" id="555874"/>
    <lineage>
        <taxon>Archaea</taxon>
        <taxon>Methanobacteriati</taxon>
        <taxon>Methanobacteriota</taxon>
        <taxon>Stenosarchaea group</taxon>
        <taxon>Halobacteria</taxon>
        <taxon>Halobacteriales</taxon>
        <taxon>Haloferacaceae</taxon>
        <taxon>Haloplanus</taxon>
    </lineage>
</organism>
<reference evidence="1 2" key="1">
    <citation type="submission" date="2016-10" db="EMBL/GenBank/DDBJ databases">
        <authorList>
            <person name="de Groot N.N."/>
        </authorList>
    </citation>
    <scope>NUCLEOTIDE SEQUENCE [LARGE SCALE GENOMIC DNA]</scope>
    <source>
        <strain evidence="1 2">CGMCC 1.8712</strain>
    </source>
</reference>
<protein>
    <submittedName>
        <fullName evidence="1">Uncharacterized protein</fullName>
    </submittedName>
</protein>
<name>A0A1H3WQN8_9EURY</name>
<dbReference type="Proteomes" id="UP000236755">
    <property type="component" value="Unassembled WGS sequence"/>
</dbReference>
<proteinExistence type="predicted"/>
<dbReference type="EMBL" id="FNQT01000001">
    <property type="protein sequence ID" value="SDZ89466.1"/>
    <property type="molecule type" value="Genomic_DNA"/>
</dbReference>
<gene>
    <name evidence="1" type="ORF">SAMN04488065_1065</name>
</gene>
<accession>A0A1H3WQN8</accession>